<feature type="domain" description="Resolvase/invertase-type recombinase catalytic" evidence="6">
    <location>
        <begin position="12"/>
        <end position="167"/>
    </location>
</feature>
<comment type="caution">
    <text evidence="8">The sequence shown here is derived from an EMBL/GenBank/DDBJ whole genome shotgun (WGS) entry which is preliminary data.</text>
</comment>
<evidence type="ECO:0000256" key="4">
    <source>
        <dbReference type="PIRSR" id="PIRSR606118-50"/>
    </source>
</evidence>
<protein>
    <submittedName>
        <fullName evidence="8">Recombinase</fullName>
    </submittedName>
</protein>
<sequence>MNRSTKFEEPTKAVLYLRVSSKKQMDTAVDIDPDGNSIATQREVASRKANNLGADVVKEFVEPGVSASTIEKRQAFQDMLTFLREHSDVRYVIVYARSRAFRNYIDAAITKRLLDKLNVKLVSAREDFGDGVYADMMEAVTDIFNDVQNKLSGEDIRIKLQHKAINGGTTGRAPIGYLNTRTEVEGRLINTVSLDPLRAPLVLKAWELYSTGDYSIERLTATMADLGLTSKPTGRWPAGRPMSDTQLHRMLGDAYYAGFVVYKGDIYPGRHEPIIGQDLFERVREVQAARSGRGTRDRVLNHYLKGLLFCDRCDEHGRTSRLIYTEAKGRSRRYGYFLCRARQDGLCDLPHIAIERVEQAVVDHYITFQLGEEFANECREKLDAALADAQGSEREVHAALTRRLRELSEKESRLIDLAADGTLPAAKIRAKLNEVKIDRARIEAGLATTADQLSLGAGVLRDALHLVADTHALYQNGSNQVRRNLNDTFFQKLYIDDCEVVHDELKPLFAEIAEAKRAMMALGTADARFRDATTADSVNNNKTAPLGLAGIFLASGSSKAGLVELRGLEPLTPTLPVWCATSCAIAPSRAHRSYTTGHTGSKPLARAAARTRSEQRARFCESKTPAATSPYSMAWLTTSRATCCTSARCSGPRNDSA</sequence>
<dbReference type="Gene3D" id="3.40.50.1390">
    <property type="entry name" value="Resolvase, N-terminal catalytic domain"/>
    <property type="match status" value="1"/>
</dbReference>
<name>A0A9P3QDI5_9MYCO</name>
<dbReference type="PROSITE" id="PS00397">
    <property type="entry name" value="RECOMBINASES_1"/>
    <property type="match status" value="1"/>
</dbReference>
<accession>A0A9P3QDI5</accession>
<dbReference type="Gene3D" id="3.90.1750.20">
    <property type="entry name" value="Putative Large Serine Recombinase, Chain B, Domain 2"/>
    <property type="match status" value="1"/>
</dbReference>
<evidence type="ECO:0000256" key="1">
    <source>
        <dbReference type="ARBA" id="ARBA00022908"/>
    </source>
</evidence>
<dbReference type="InterPro" id="IPR038109">
    <property type="entry name" value="DNA_bind_recomb_sf"/>
</dbReference>
<gene>
    <name evidence="8" type="ORF">Mkiyose1413_49650</name>
</gene>
<evidence type="ECO:0000259" key="7">
    <source>
        <dbReference type="PROSITE" id="PS51737"/>
    </source>
</evidence>
<dbReference type="Proteomes" id="UP001064782">
    <property type="component" value="Unassembled WGS sequence"/>
</dbReference>
<dbReference type="InterPro" id="IPR006118">
    <property type="entry name" value="Recombinase_CS"/>
</dbReference>
<dbReference type="GO" id="GO:0000150">
    <property type="term" value="F:DNA strand exchange activity"/>
    <property type="evidence" value="ECO:0007669"/>
    <property type="project" value="InterPro"/>
</dbReference>
<dbReference type="GO" id="GO:0003677">
    <property type="term" value="F:DNA binding"/>
    <property type="evidence" value="ECO:0007669"/>
    <property type="project" value="UniProtKB-KW"/>
</dbReference>
<dbReference type="InterPro" id="IPR006119">
    <property type="entry name" value="Resolv_N"/>
</dbReference>
<dbReference type="EMBL" id="BRZI01000064">
    <property type="protein sequence ID" value="GLD33082.1"/>
    <property type="molecule type" value="Genomic_DNA"/>
</dbReference>
<dbReference type="Pfam" id="PF13408">
    <property type="entry name" value="Zn_ribbon_recom"/>
    <property type="match status" value="1"/>
</dbReference>
<evidence type="ECO:0000313" key="9">
    <source>
        <dbReference type="Proteomes" id="UP001064782"/>
    </source>
</evidence>
<dbReference type="PROSITE" id="PS51736">
    <property type="entry name" value="RECOMBINASES_3"/>
    <property type="match status" value="1"/>
</dbReference>
<organism evidence="8 9">
    <name type="scientific">Mycobacterium kiyosense</name>
    <dbReference type="NCBI Taxonomy" id="2871094"/>
    <lineage>
        <taxon>Bacteria</taxon>
        <taxon>Bacillati</taxon>
        <taxon>Actinomycetota</taxon>
        <taxon>Actinomycetes</taxon>
        <taxon>Mycobacteriales</taxon>
        <taxon>Mycobacteriaceae</taxon>
        <taxon>Mycobacterium</taxon>
    </lineage>
</organism>
<proteinExistence type="predicted"/>
<keyword evidence="1" id="KW-0229">DNA integration</keyword>
<evidence type="ECO:0000313" key="8">
    <source>
        <dbReference type="EMBL" id="GLD33082.1"/>
    </source>
</evidence>
<dbReference type="PROSITE" id="PS51737">
    <property type="entry name" value="RECOMBINASE_DNA_BIND"/>
    <property type="match status" value="1"/>
</dbReference>
<dbReference type="InterPro" id="IPR036162">
    <property type="entry name" value="Resolvase-like_N_sf"/>
</dbReference>
<feature type="active site" description="O-(5'-phospho-DNA)-serine intermediate" evidence="4 5">
    <location>
        <position position="20"/>
    </location>
</feature>
<dbReference type="Pfam" id="PF07508">
    <property type="entry name" value="Recombinase"/>
    <property type="match status" value="1"/>
</dbReference>
<keyword evidence="9" id="KW-1185">Reference proteome</keyword>
<dbReference type="InterPro" id="IPR025827">
    <property type="entry name" value="Zn_ribbon_recom_dom"/>
</dbReference>
<dbReference type="PANTHER" id="PTHR30461">
    <property type="entry name" value="DNA-INVERTASE FROM LAMBDOID PROPHAGE"/>
    <property type="match status" value="1"/>
</dbReference>
<dbReference type="InterPro" id="IPR011109">
    <property type="entry name" value="DNA_bind_recombinase_dom"/>
</dbReference>
<dbReference type="CDD" id="cd00338">
    <property type="entry name" value="Ser_Recombinase"/>
    <property type="match status" value="1"/>
</dbReference>
<evidence type="ECO:0000259" key="6">
    <source>
        <dbReference type="PROSITE" id="PS51736"/>
    </source>
</evidence>
<reference evidence="8" key="1">
    <citation type="submission" date="2022-08" db="EMBL/GenBank/DDBJ databases">
        <title>Mycobacterium kiyosense sp. nov., scotochromogenic slow-glowing species isolated from respiratory specimens.</title>
        <authorList>
            <person name="Fukano H."/>
            <person name="Kazumi Y."/>
            <person name="Sakagami N."/>
            <person name="Ato M."/>
            <person name="Mitarai S."/>
            <person name="Hoshino Y."/>
        </authorList>
    </citation>
    <scope>NUCLEOTIDE SEQUENCE</scope>
    <source>
        <strain evidence="8">1413</strain>
    </source>
</reference>
<evidence type="ECO:0000256" key="5">
    <source>
        <dbReference type="PROSITE-ProRule" id="PRU10137"/>
    </source>
</evidence>
<evidence type="ECO:0000256" key="2">
    <source>
        <dbReference type="ARBA" id="ARBA00023125"/>
    </source>
</evidence>
<dbReference type="Pfam" id="PF00239">
    <property type="entry name" value="Resolvase"/>
    <property type="match status" value="1"/>
</dbReference>
<dbReference type="AlphaFoldDB" id="A0A9P3QDI5"/>
<keyword evidence="3" id="KW-0233">DNA recombination</keyword>
<dbReference type="PANTHER" id="PTHR30461:SF23">
    <property type="entry name" value="DNA RECOMBINASE-RELATED"/>
    <property type="match status" value="1"/>
</dbReference>
<dbReference type="InterPro" id="IPR050639">
    <property type="entry name" value="SSR_resolvase"/>
</dbReference>
<dbReference type="SMART" id="SM00857">
    <property type="entry name" value="Resolvase"/>
    <property type="match status" value="1"/>
</dbReference>
<keyword evidence="2" id="KW-0238">DNA-binding</keyword>
<dbReference type="GO" id="GO:0015074">
    <property type="term" value="P:DNA integration"/>
    <property type="evidence" value="ECO:0007669"/>
    <property type="project" value="UniProtKB-KW"/>
</dbReference>
<evidence type="ECO:0000256" key="3">
    <source>
        <dbReference type="ARBA" id="ARBA00023172"/>
    </source>
</evidence>
<dbReference type="SUPFAM" id="SSF53041">
    <property type="entry name" value="Resolvase-like"/>
    <property type="match status" value="1"/>
</dbReference>
<feature type="domain" description="Recombinase" evidence="7">
    <location>
        <begin position="174"/>
        <end position="293"/>
    </location>
</feature>